<dbReference type="InterPro" id="IPR012914">
    <property type="entry name" value="PucR_dom"/>
</dbReference>
<organism evidence="3 4">
    <name type="scientific">Enterococcus florum</name>
    <dbReference type="NCBI Taxonomy" id="2480627"/>
    <lineage>
        <taxon>Bacteria</taxon>
        <taxon>Bacillati</taxon>
        <taxon>Bacillota</taxon>
        <taxon>Bacilli</taxon>
        <taxon>Lactobacillales</taxon>
        <taxon>Enterococcaceae</taxon>
        <taxon>Enterococcus</taxon>
    </lineage>
</organism>
<sequence length="531" mass="62765">MKIKELIALDIFKTSKVLTKDIGLENEVESAMVLEALDIEKWSKKNQLILTSFYAFDELTPQALRIFFEKMQLIGVSGLIVKVDRLISMIPEWLIDLCFEFEIPLIKVSQDLTYEKIMLSIYEPLLNHQSHVLRTYYEVRQRFTKIERNLPSFDQLLSEFHLIINKSCRLEIPSHRINIKEGYLQDDLVVTNAVHLKSSEFTKNNYELLTLFSHRDAKELYALKVQIVNRYFGECTLLVYQKENDFKETDMMIIENAIDIIQEKLQMEYLIKRERYARMNNLADAILQNTPSNLDELDSLLNEANLNRHTYYQAVAFSTKSLDSQTIKKETLSRLRRMKRHVIFFEHHDYSVVLYNFPTREEALTKADLLYSFRETFNSLPGLTFAISSIKNKEDLKEVLLECLDIIRFNRAYYIDSVLELADIGIFRYFIRENKMAEINTIIPQKLIQLNQEHYELFETLHSFFMNNRNYKRTAEALFLHPKTIRYRLGRVEELLAIDLTNPLQLLNYETGTYLLKLKKRGIHHERTSVG</sequence>
<dbReference type="PANTHER" id="PTHR33744">
    <property type="entry name" value="CARBOHYDRATE DIACID REGULATOR"/>
    <property type="match status" value="1"/>
</dbReference>
<dbReference type="InterPro" id="IPR025736">
    <property type="entry name" value="PucR_C-HTH_dom"/>
</dbReference>
<reference evidence="4" key="1">
    <citation type="submission" date="2019-02" db="EMBL/GenBank/DDBJ databases">
        <title>Draft genome sequence of Enterococcus sp. Gos25-1.</title>
        <authorList>
            <person name="Tanaka N."/>
            <person name="Shiwa Y."/>
            <person name="Fujita N."/>
        </authorList>
    </citation>
    <scope>NUCLEOTIDE SEQUENCE [LARGE SCALE GENOMIC DNA]</scope>
    <source>
        <strain evidence="4">Gos25-1</strain>
    </source>
</reference>
<dbReference type="Gene3D" id="1.10.10.2840">
    <property type="entry name" value="PucR C-terminal helix-turn-helix domain"/>
    <property type="match status" value="1"/>
</dbReference>
<dbReference type="AlphaFoldDB" id="A0A4P5PAW4"/>
<dbReference type="Pfam" id="PF13556">
    <property type="entry name" value="HTH_30"/>
    <property type="match status" value="1"/>
</dbReference>
<dbReference type="InterPro" id="IPR051448">
    <property type="entry name" value="CdaR-like_regulators"/>
</dbReference>
<dbReference type="RefSeq" id="WP_146623665.1">
    <property type="nucleotide sequence ID" value="NZ_BJCC01000031.1"/>
</dbReference>
<evidence type="ECO:0000313" key="4">
    <source>
        <dbReference type="Proteomes" id="UP000290567"/>
    </source>
</evidence>
<dbReference type="EMBL" id="BJCC01000031">
    <property type="protein sequence ID" value="GCF95265.1"/>
    <property type="molecule type" value="Genomic_DNA"/>
</dbReference>
<accession>A0A4P5PAW4</accession>
<feature type="domain" description="Purine catabolism PurC-like" evidence="1">
    <location>
        <begin position="5"/>
        <end position="123"/>
    </location>
</feature>
<dbReference type="OrthoDB" id="142218at2"/>
<evidence type="ECO:0000259" key="1">
    <source>
        <dbReference type="Pfam" id="PF07905"/>
    </source>
</evidence>
<feature type="domain" description="PucR C-terminal helix-turn-helix" evidence="2">
    <location>
        <begin position="457"/>
        <end position="510"/>
    </location>
</feature>
<dbReference type="InterPro" id="IPR042070">
    <property type="entry name" value="PucR_C-HTH_sf"/>
</dbReference>
<gene>
    <name evidence="3" type="ORF">NRIC_31560</name>
</gene>
<keyword evidence="4" id="KW-1185">Reference proteome</keyword>
<name>A0A4P5PAW4_9ENTE</name>
<evidence type="ECO:0000259" key="2">
    <source>
        <dbReference type="Pfam" id="PF13556"/>
    </source>
</evidence>
<protein>
    <submittedName>
        <fullName evidence="3">Purine catabolism regulatory protein</fullName>
    </submittedName>
</protein>
<proteinExistence type="predicted"/>
<dbReference type="Pfam" id="PF07905">
    <property type="entry name" value="PucR"/>
    <property type="match status" value="1"/>
</dbReference>
<dbReference type="Proteomes" id="UP000290567">
    <property type="component" value="Unassembled WGS sequence"/>
</dbReference>
<evidence type="ECO:0000313" key="3">
    <source>
        <dbReference type="EMBL" id="GCF95265.1"/>
    </source>
</evidence>
<comment type="caution">
    <text evidence="3">The sequence shown here is derived from an EMBL/GenBank/DDBJ whole genome shotgun (WGS) entry which is preliminary data.</text>
</comment>